<dbReference type="RefSeq" id="WP_076534005.1">
    <property type="nucleotide sequence ID" value="NZ_BMEH01000012.1"/>
</dbReference>
<dbReference type="EMBL" id="FTOT01000012">
    <property type="protein sequence ID" value="SIT22583.1"/>
    <property type="molecule type" value="Genomic_DNA"/>
</dbReference>
<dbReference type="AlphaFoldDB" id="A0A1N7QI86"/>
<proteinExistence type="predicted"/>
<name>A0A1N7QI86_9RHOB</name>
<keyword evidence="3" id="KW-1185">Reference proteome</keyword>
<dbReference type="InterPro" id="IPR025475">
    <property type="entry name" value="DUF4326"/>
</dbReference>
<accession>A0A1N7QI86</accession>
<organism evidence="2 3">
    <name type="scientific">Gemmobacter megaterium</name>
    <dbReference type="NCBI Taxonomy" id="1086013"/>
    <lineage>
        <taxon>Bacteria</taxon>
        <taxon>Pseudomonadati</taxon>
        <taxon>Pseudomonadota</taxon>
        <taxon>Alphaproteobacteria</taxon>
        <taxon>Rhodobacterales</taxon>
        <taxon>Paracoccaceae</taxon>
        <taxon>Gemmobacter</taxon>
    </lineage>
</organism>
<sequence>MGETPIRIQLSRAKGWRMPPNTVKVDRTTKWGNPFKGDAAACVAAFRDLYRGRCKVICGPSEPITGMAFIPAHVMPEPRELRGKNLACWCPIGSPCHADVLLEIANA</sequence>
<protein>
    <recommendedName>
        <fullName evidence="1">DUF4326 domain-containing protein</fullName>
    </recommendedName>
</protein>
<evidence type="ECO:0000313" key="2">
    <source>
        <dbReference type="EMBL" id="SIT22583.1"/>
    </source>
</evidence>
<gene>
    <name evidence="2" type="ORF">SAMN05421774_11223</name>
</gene>
<dbReference type="Proteomes" id="UP000186141">
    <property type="component" value="Unassembled WGS sequence"/>
</dbReference>
<dbReference type="STRING" id="1086013.SAMN05421774_11223"/>
<feature type="domain" description="DUF4326" evidence="1">
    <location>
        <begin position="12"/>
        <end position="103"/>
    </location>
</feature>
<evidence type="ECO:0000259" key="1">
    <source>
        <dbReference type="Pfam" id="PF14216"/>
    </source>
</evidence>
<reference evidence="2 3" key="1">
    <citation type="submission" date="2017-01" db="EMBL/GenBank/DDBJ databases">
        <authorList>
            <person name="Mah S.A."/>
            <person name="Swanson W.J."/>
            <person name="Moy G.W."/>
            <person name="Vacquier V.D."/>
        </authorList>
    </citation>
    <scope>NUCLEOTIDE SEQUENCE [LARGE SCALE GENOMIC DNA]</scope>
    <source>
        <strain evidence="2 3">DSM 26375</strain>
    </source>
</reference>
<dbReference type="OrthoDB" id="3483205at2"/>
<dbReference type="Pfam" id="PF14216">
    <property type="entry name" value="DUF4326"/>
    <property type="match status" value="1"/>
</dbReference>
<evidence type="ECO:0000313" key="3">
    <source>
        <dbReference type="Proteomes" id="UP000186141"/>
    </source>
</evidence>